<dbReference type="SUPFAM" id="SSF48613">
    <property type="entry name" value="Heme oxygenase-like"/>
    <property type="match status" value="1"/>
</dbReference>
<keyword evidence="4" id="KW-1185">Reference proteome</keyword>
<dbReference type="CDD" id="cd19357">
    <property type="entry name" value="TenA_E_At3g16990-like"/>
    <property type="match status" value="1"/>
</dbReference>
<evidence type="ECO:0000313" key="3">
    <source>
        <dbReference type="EMBL" id="UZJ24374.1"/>
    </source>
</evidence>
<organism evidence="3 4">
    <name type="scientific">Rhodococcus antarcticus</name>
    <dbReference type="NCBI Taxonomy" id="2987751"/>
    <lineage>
        <taxon>Bacteria</taxon>
        <taxon>Bacillati</taxon>
        <taxon>Actinomycetota</taxon>
        <taxon>Actinomycetes</taxon>
        <taxon>Mycobacteriales</taxon>
        <taxon>Nocardiaceae</taxon>
        <taxon>Rhodococcus</taxon>
    </lineage>
</organism>
<sequence>MSRADALVAAAGARWSSLVEHPFVLATADGTLSAAAFDRWLLDDHAFVLQFRDTLAEVVGMAPDPVARQVLAGGLAALGPELALFADELAARGLDPSAHQPSGACQEYLRWLRSSPEQGWDVALAVLHGVERAYLDAWTAVRERSTGHRYAAFVHNWSSREFAAWVDALVGLLGEEPPTAEQVVVHREVAELEHAFWDAVHTG</sequence>
<evidence type="ECO:0000259" key="2">
    <source>
        <dbReference type="Pfam" id="PF03070"/>
    </source>
</evidence>
<dbReference type="EMBL" id="CP110615">
    <property type="protein sequence ID" value="UZJ24374.1"/>
    <property type="molecule type" value="Genomic_DNA"/>
</dbReference>
<evidence type="ECO:0000256" key="1">
    <source>
        <dbReference type="ARBA" id="ARBA00004948"/>
    </source>
</evidence>
<protein>
    <recommendedName>
        <fullName evidence="2">Thiaminase-2/PQQC domain-containing protein</fullName>
    </recommendedName>
</protein>
<gene>
    <name evidence="3" type="ORF">RHODO2019_14665</name>
</gene>
<dbReference type="RefSeq" id="WP_265382481.1">
    <property type="nucleotide sequence ID" value="NZ_CP110615.1"/>
</dbReference>
<dbReference type="PANTHER" id="PTHR43198">
    <property type="entry name" value="BIFUNCTIONAL TH2 PROTEIN"/>
    <property type="match status" value="1"/>
</dbReference>
<evidence type="ECO:0000313" key="4">
    <source>
        <dbReference type="Proteomes" id="UP001164965"/>
    </source>
</evidence>
<comment type="pathway">
    <text evidence="1">Cofactor biosynthesis; thiamine diphosphate biosynthesis.</text>
</comment>
<dbReference type="PANTHER" id="PTHR43198:SF5">
    <property type="entry name" value="BIFUNCTIONAL TENA-E PROTEIN"/>
    <property type="match status" value="1"/>
</dbReference>
<dbReference type="Proteomes" id="UP001164965">
    <property type="component" value="Chromosome"/>
</dbReference>
<proteinExistence type="predicted"/>
<feature type="domain" description="Thiaminase-2/PQQC" evidence="2">
    <location>
        <begin position="15"/>
        <end position="199"/>
    </location>
</feature>
<dbReference type="InterPro" id="IPR050967">
    <property type="entry name" value="Thiamine_Salvage_TenA"/>
</dbReference>
<dbReference type="InterPro" id="IPR016084">
    <property type="entry name" value="Haem_Oase-like_multi-hlx"/>
</dbReference>
<accession>A0ABY6NYB2</accession>
<dbReference type="InterPro" id="IPR004305">
    <property type="entry name" value="Thiaminase-2/PQQC"/>
</dbReference>
<name>A0ABY6NYB2_9NOCA</name>
<reference evidence="3" key="1">
    <citation type="submission" date="2022-10" db="EMBL/GenBank/DDBJ databases">
        <title>Rhodococcus sp.75.</title>
        <authorList>
            <person name="Sun M."/>
        </authorList>
    </citation>
    <scope>NUCLEOTIDE SEQUENCE</scope>
    <source>
        <strain evidence="3">75</strain>
    </source>
</reference>
<dbReference type="Gene3D" id="1.20.910.10">
    <property type="entry name" value="Heme oxygenase-like"/>
    <property type="match status" value="1"/>
</dbReference>
<dbReference type="Pfam" id="PF03070">
    <property type="entry name" value="TENA_THI-4"/>
    <property type="match status" value="1"/>
</dbReference>